<keyword evidence="1" id="KW-0732">Signal</keyword>
<feature type="chain" id="PRO_5018202046" description="DUF3047 domain-containing protein" evidence="1">
    <location>
        <begin position="29"/>
        <end position="279"/>
    </location>
</feature>
<proteinExistence type="predicted"/>
<sequence length="279" mass="30418">MSVRVPFPAVLLAAALLAGCAGPRTDSAAVASPMQQTARSGIAALRLSQTPAQAGEHPSGWQPWIIRPDKTRTRYQVQRVPIDGQARAVLHAHAASAASGMWVPLKLRPADQPYVRWSWRADALVDGADGARPETEDAPARLVLAFDGDWSKLPLRDKMLAETARMLLGREIPYATLIYTWDARQPVGTSLVNAHSSRVRLKVVESGPARLAQWLQYERNYVQDYIEAFGEAPGTLVGIGVLTDSDNTRGHAESWYGDIQLLTPNRTALGELPGNRAID</sequence>
<protein>
    <recommendedName>
        <fullName evidence="4">DUF3047 domain-containing protein</fullName>
    </recommendedName>
</protein>
<dbReference type="PROSITE" id="PS51257">
    <property type="entry name" value="PROKAR_LIPOPROTEIN"/>
    <property type="match status" value="1"/>
</dbReference>
<evidence type="ECO:0000256" key="1">
    <source>
        <dbReference type="SAM" id="SignalP"/>
    </source>
</evidence>
<organism evidence="2 3">
    <name type="scientific">Pigmentiphaga humi</name>
    <dbReference type="NCBI Taxonomy" id="2478468"/>
    <lineage>
        <taxon>Bacteria</taxon>
        <taxon>Pseudomonadati</taxon>
        <taxon>Pseudomonadota</taxon>
        <taxon>Betaproteobacteria</taxon>
        <taxon>Burkholderiales</taxon>
        <taxon>Alcaligenaceae</taxon>
        <taxon>Pigmentiphaga</taxon>
    </lineage>
</organism>
<dbReference type="AlphaFoldDB" id="A0A3P4B336"/>
<gene>
    <name evidence="2" type="ORF">PIGHUM_01628</name>
</gene>
<name>A0A3P4B336_9BURK</name>
<dbReference type="Pfam" id="PF11249">
    <property type="entry name" value="DUF3047"/>
    <property type="match status" value="1"/>
</dbReference>
<accession>A0A3P4B336</accession>
<dbReference type="EMBL" id="UWPJ01000014">
    <property type="protein sequence ID" value="VCU69565.1"/>
    <property type="molecule type" value="Genomic_DNA"/>
</dbReference>
<evidence type="ECO:0000313" key="3">
    <source>
        <dbReference type="Proteomes" id="UP000277294"/>
    </source>
</evidence>
<dbReference type="InterPro" id="IPR021409">
    <property type="entry name" value="DUF3047"/>
</dbReference>
<evidence type="ECO:0000313" key="2">
    <source>
        <dbReference type="EMBL" id="VCU69565.1"/>
    </source>
</evidence>
<feature type="signal peptide" evidence="1">
    <location>
        <begin position="1"/>
        <end position="28"/>
    </location>
</feature>
<keyword evidence="3" id="KW-1185">Reference proteome</keyword>
<dbReference type="Proteomes" id="UP000277294">
    <property type="component" value="Unassembled WGS sequence"/>
</dbReference>
<evidence type="ECO:0008006" key="4">
    <source>
        <dbReference type="Google" id="ProtNLM"/>
    </source>
</evidence>
<reference evidence="2 3" key="1">
    <citation type="submission" date="2018-10" db="EMBL/GenBank/DDBJ databases">
        <authorList>
            <person name="Criscuolo A."/>
        </authorList>
    </citation>
    <scope>NUCLEOTIDE SEQUENCE [LARGE SCALE GENOMIC DNA]</scope>
    <source>
        <strain evidence="2">DnA1</strain>
    </source>
</reference>